<evidence type="ECO:0000313" key="1">
    <source>
        <dbReference type="EMBL" id="SET34023.1"/>
    </source>
</evidence>
<protein>
    <submittedName>
        <fullName evidence="1">Uncharacterized protein</fullName>
    </submittedName>
</protein>
<accession>A0A1I0DNB1</accession>
<evidence type="ECO:0000313" key="2">
    <source>
        <dbReference type="Proteomes" id="UP000199180"/>
    </source>
</evidence>
<name>A0A1I0DNB1_9RHOB</name>
<dbReference type="Proteomes" id="UP000199180">
    <property type="component" value="Unassembled WGS sequence"/>
</dbReference>
<reference evidence="1 2" key="1">
    <citation type="submission" date="2016-10" db="EMBL/GenBank/DDBJ databases">
        <authorList>
            <person name="de Groot N.N."/>
        </authorList>
    </citation>
    <scope>NUCLEOTIDE SEQUENCE [LARGE SCALE GENOMIC DNA]</scope>
    <source>
        <strain evidence="1 2">DSM 17862</strain>
    </source>
</reference>
<gene>
    <name evidence="1" type="ORF">SAMN04489858_104225</name>
</gene>
<organism evidence="1 2">
    <name type="scientific">Paracoccus homiensis</name>
    <dbReference type="NCBI Taxonomy" id="364199"/>
    <lineage>
        <taxon>Bacteria</taxon>
        <taxon>Pseudomonadati</taxon>
        <taxon>Pseudomonadota</taxon>
        <taxon>Alphaproteobacteria</taxon>
        <taxon>Rhodobacterales</taxon>
        <taxon>Paracoccaceae</taxon>
        <taxon>Paracoccus</taxon>
    </lineage>
</organism>
<proteinExistence type="predicted"/>
<sequence>MFVALNLLALSLLAISLTLRAHRPAPAPIQQRQT</sequence>
<dbReference type="AlphaFoldDB" id="A0A1I0DNB1"/>
<keyword evidence="2" id="KW-1185">Reference proteome</keyword>
<dbReference type="EMBL" id="FOHO01000004">
    <property type="protein sequence ID" value="SET34023.1"/>
    <property type="molecule type" value="Genomic_DNA"/>
</dbReference>